<dbReference type="PANTHER" id="PTHR12369:SF13">
    <property type="entry name" value="HEXOSYLTRANSFERASE"/>
    <property type="match status" value="1"/>
</dbReference>
<keyword evidence="7 9" id="KW-0333">Golgi apparatus</keyword>
<evidence type="ECO:0000256" key="1">
    <source>
        <dbReference type="ARBA" id="ARBA00004447"/>
    </source>
</evidence>
<keyword evidence="10" id="KW-0175">Coiled coil</keyword>
<keyword evidence="3 9" id="KW-0808">Transferase</keyword>
<evidence type="ECO:0000256" key="6">
    <source>
        <dbReference type="ARBA" id="ARBA00022989"/>
    </source>
</evidence>
<evidence type="ECO:0000256" key="10">
    <source>
        <dbReference type="SAM" id="Coils"/>
    </source>
</evidence>
<dbReference type="Gene3D" id="3.90.550.50">
    <property type="match status" value="1"/>
</dbReference>
<evidence type="ECO:0000256" key="4">
    <source>
        <dbReference type="ARBA" id="ARBA00022692"/>
    </source>
</evidence>
<sequence>LRQKTSFMFSLLLGLLVSYFFCLSMNTRCSGTDFDYSSDNEKISGGHDEYEPRINLAGKPQRARKVPQNLVRPRYYSTELGIRERLFMGVLTSEHTVRSFAVAINKTSSHLVDKLMFFMDAGGAEKANVITLKLPGIVGFVDAQPHLKPFHMLKYLTDNFLEEYDFFFLTKDSTYIDGEVLSSLVKSISVSVDVHAGSLQVADGSPFCRLDGGILLSNSVLRKLQNSLDWCVKNSYSDLDDDNVGRCILHASQLPCIQFIEGNKLQSKPLSEDEKKKLENLSFNKAVTYFKMDDHNLFYQLHLILSKRRLSETQSEIHKLERTLDLADLAWPPGSYPPRRPKTRFDVIPWLHFDTQKVYLPSDFVNVQPLSGADLIDAKNVVNRSVEWLIERYSGQIRFKQMLNGYRRFDPSRGLDYILDLSFRDNTGREMIKRVEASKPLGHVEMLQMAYVTENTRVYLLVPLVATDKEAAANFMTKYSETCTQSELTFLMLVLLYEPNAPGKGHAADVFKDIKDLALELSSKKHKDCKITWISIRVPTINGIVPLEDHLMYFAMVDLLSKKLAPESLILLAEPNMELRTDYLNRVRMGTIVGKQVYSPIPFTEFNPEFVYRNVTQKNPTLEIHKNTGRFDISNIRHLAFYMEDYTSARSKITYLPMVKADKDIARLYSDYNLYLTKTPKADPVNSILDMFSRLSVSVLRASEPALRLHRLKNCNNTTSDAAEHRTKYNRCMDPPIATRSQLGQTLLNLIYKESAIV</sequence>
<accession>A0A0V0G6G6</accession>
<name>A0A0V0G6G6_TRIDM</name>
<evidence type="ECO:0000256" key="2">
    <source>
        <dbReference type="ARBA" id="ARBA00009239"/>
    </source>
</evidence>
<feature type="chain" id="PRO_5006865178" description="Hexosyltransferase" evidence="11">
    <location>
        <begin position="32"/>
        <end position="758"/>
    </location>
</feature>
<evidence type="ECO:0000256" key="7">
    <source>
        <dbReference type="ARBA" id="ARBA00023034"/>
    </source>
</evidence>
<keyword evidence="5 9" id="KW-0735">Signal-anchor</keyword>
<dbReference type="InterPro" id="IPR051227">
    <property type="entry name" value="CS_glycosyltransferase"/>
</dbReference>
<feature type="non-terminal residue" evidence="12">
    <location>
        <position position="1"/>
    </location>
</feature>
<dbReference type="AlphaFoldDB" id="A0A0V0G6G6"/>
<evidence type="ECO:0000256" key="9">
    <source>
        <dbReference type="RuleBase" id="RU364016"/>
    </source>
</evidence>
<dbReference type="Pfam" id="PF05679">
    <property type="entry name" value="CHGN"/>
    <property type="match status" value="1"/>
</dbReference>
<keyword evidence="6" id="KW-1133">Transmembrane helix</keyword>
<protein>
    <recommendedName>
        <fullName evidence="9">Hexosyltransferase</fullName>
        <ecNumber evidence="9">2.4.1.-</ecNumber>
    </recommendedName>
</protein>
<evidence type="ECO:0000256" key="5">
    <source>
        <dbReference type="ARBA" id="ARBA00022968"/>
    </source>
</evidence>
<comment type="similarity">
    <text evidence="2 9">Belongs to the chondroitin N-acetylgalactosaminyltransferase family.</text>
</comment>
<dbReference type="EC" id="2.4.1.-" evidence="9"/>
<dbReference type="GO" id="GO:0047238">
    <property type="term" value="F:glucuronosyl-N-acetylgalactosaminyl-proteoglycan 4-beta-N-acetylgalactosaminyltransferase activity"/>
    <property type="evidence" value="ECO:0007669"/>
    <property type="project" value="TreeGrafter"/>
</dbReference>
<evidence type="ECO:0000256" key="3">
    <source>
        <dbReference type="ARBA" id="ARBA00022679"/>
    </source>
</evidence>
<evidence type="ECO:0000256" key="8">
    <source>
        <dbReference type="ARBA" id="ARBA00023136"/>
    </source>
</evidence>
<dbReference type="PANTHER" id="PTHR12369">
    <property type="entry name" value="CHONDROITIN SYNTHASE"/>
    <property type="match status" value="1"/>
</dbReference>
<organism evidence="12">
    <name type="scientific">Triatoma dimidiata</name>
    <name type="common">Kissing bug</name>
    <name type="synonym">Meccus dimidiatus</name>
    <dbReference type="NCBI Taxonomy" id="72491"/>
    <lineage>
        <taxon>Eukaryota</taxon>
        <taxon>Metazoa</taxon>
        <taxon>Ecdysozoa</taxon>
        <taxon>Arthropoda</taxon>
        <taxon>Hexapoda</taxon>
        <taxon>Insecta</taxon>
        <taxon>Pterygota</taxon>
        <taxon>Neoptera</taxon>
        <taxon>Paraneoptera</taxon>
        <taxon>Hemiptera</taxon>
        <taxon>Heteroptera</taxon>
        <taxon>Panheteroptera</taxon>
        <taxon>Cimicomorpha</taxon>
        <taxon>Reduviidae</taxon>
        <taxon>Triatominae</taxon>
        <taxon>Triatoma</taxon>
    </lineage>
</organism>
<comment type="subcellular location">
    <subcellularLocation>
        <location evidence="1 9">Golgi apparatus</location>
        <location evidence="1 9">Golgi stack membrane</location>
        <topology evidence="1 9">Single-pass type II membrane protein</topology>
    </subcellularLocation>
</comment>
<evidence type="ECO:0000313" key="12">
    <source>
        <dbReference type="EMBL" id="JAP03288.1"/>
    </source>
</evidence>
<dbReference type="GO" id="GO:0032580">
    <property type="term" value="C:Golgi cisterna membrane"/>
    <property type="evidence" value="ECO:0007669"/>
    <property type="project" value="UniProtKB-SubCell"/>
</dbReference>
<evidence type="ECO:0000256" key="11">
    <source>
        <dbReference type="SAM" id="SignalP"/>
    </source>
</evidence>
<proteinExistence type="inferred from homology"/>
<reference evidence="12" key="1">
    <citation type="journal article" date="2018" name="J. Proteomics">
        <title>Exploring the molecular complexity of Triatoma dimidiata sialome.</title>
        <authorList>
            <person name="Santiago P.B."/>
            <person name="de Araujo C.N."/>
            <person name="Charneau S."/>
            <person name="Bastos I.M.D."/>
            <person name="Assumpcao T.C.F."/>
            <person name="Queiroz R.M.L."/>
            <person name="Praca Y.R."/>
            <person name="Cordeiro T.M."/>
            <person name="Garcia C.H.S."/>
            <person name="da Silva I.G."/>
            <person name="Raiol T."/>
            <person name="Motta F.N."/>
            <person name="de Araujo Oliveira J.V."/>
            <person name="de Sousa M.V."/>
            <person name="Ribeiro J.M.C."/>
            <person name="de Santana J.M."/>
        </authorList>
    </citation>
    <scope>NUCLEOTIDE SEQUENCE</scope>
    <source>
        <strain evidence="12">Santander</strain>
        <tissue evidence="12">Salivary glands</tissue>
    </source>
</reference>
<keyword evidence="11" id="KW-0732">Signal</keyword>
<keyword evidence="4" id="KW-0812">Transmembrane</keyword>
<dbReference type="InterPro" id="IPR008428">
    <property type="entry name" value="Chond_GalNAc"/>
</dbReference>
<feature type="signal peptide" evidence="11">
    <location>
        <begin position="1"/>
        <end position="31"/>
    </location>
</feature>
<dbReference type="EMBL" id="GECL01002836">
    <property type="protein sequence ID" value="JAP03288.1"/>
    <property type="molecule type" value="Transcribed_RNA"/>
</dbReference>
<keyword evidence="8" id="KW-0472">Membrane</keyword>
<feature type="coiled-coil region" evidence="10">
    <location>
        <begin position="303"/>
        <end position="330"/>
    </location>
</feature>